<feature type="transmembrane region" description="Helical" evidence="7">
    <location>
        <begin position="678"/>
        <end position="696"/>
    </location>
</feature>
<keyword evidence="4 7" id="KW-1133">Transmembrane helix</keyword>
<feature type="transmembrane region" description="Helical" evidence="7">
    <location>
        <begin position="627"/>
        <end position="646"/>
    </location>
</feature>
<dbReference type="Pfam" id="PF23190">
    <property type="entry name" value="LHD_TRPY1"/>
    <property type="match status" value="1"/>
</dbReference>
<dbReference type="Pfam" id="PF04117">
    <property type="entry name" value="Mpv17_PMP22"/>
    <property type="match status" value="1"/>
</dbReference>
<comment type="subcellular location">
    <subcellularLocation>
        <location evidence="1">Membrane</location>
        <topology evidence="1">Multi-pass membrane protein</topology>
    </subcellularLocation>
</comment>
<feature type="region of interest" description="Disordered" evidence="6">
    <location>
        <begin position="804"/>
        <end position="828"/>
    </location>
</feature>
<dbReference type="GO" id="GO:0016020">
    <property type="term" value="C:membrane"/>
    <property type="evidence" value="ECO:0007669"/>
    <property type="project" value="UniProtKB-SubCell"/>
</dbReference>
<feature type="region of interest" description="Disordered" evidence="6">
    <location>
        <begin position="88"/>
        <end position="139"/>
    </location>
</feature>
<feature type="compositionally biased region" description="Low complexity" evidence="6">
    <location>
        <begin position="893"/>
        <end position="916"/>
    </location>
</feature>
<dbReference type="PANTHER" id="PTHR35859">
    <property type="entry name" value="NONSELECTIVE CATION CHANNEL PROTEIN"/>
    <property type="match status" value="1"/>
</dbReference>
<evidence type="ECO:0000256" key="4">
    <source>
        <dbReference type="ARBA" id="ARBA00022989"/>
    </source>
</evidence>
<dbReference type="InterPro" id="IPR007248">
    <property type="entry name" value="Mpv17_PMP22"/>
</dbReference>
<dbReference type="AlphaFoldDB" id="A0A9W4UN65"/>
<feature type="domain" description="Calcium channel YVC1-like C-terminal transmembrane" evidence="9">
    <location>
        <begin position="434"/>
        <end position="732"/>
    </location>
</feature>
<dbReference type="InterPro" id="IPR052971">
    <property type="entry name" value="TRP_calcium_channel"/>
</dbReference>
<feature type="transmembrane region" description="Helical" evidence="7">
    <location>
        <begin position="1153"/>
        <end position="1181"/>
    </location>
</feature>
<sequence>MCFPRFPETAPHPFSTFPHLASVVSCLRWGILSYLSQYTSRSLEHTFKVTVRTVIVYISTCLPAQTYTFIHIYIYIYIRQLMSDPAPPAATTTVPGAGRPESSTRATRPPLQLTASVNQHGNGNEANNGSDTPKPKPSRHIKLADHLQRPHLSAHRTLSDALRAERSREEQETLLGDDDLADADGCLRQDGQQPGPRQVFYADPNSALDTYYTIHRIRRLVIASIEDPYTMDQLKEPRMNVLIVKPLVDRLYDEEDISVVYCLLVNRMQFLREQHFQHHHQTVNLTRANLCELIAMKVLRRHDEEATGKQGLLLLAKILVAPFQPFQNAPPEVCPAPRQWQYNYQGGYEGKLTALEVAIVSESKTLLSGSACQKVIDAVYRGRVVYTPTPFLDILPDHYKHKPVSLYDPRKAPLLNQYRLIVPRTRQLIEVTQFIILLALYCSCMAAQHHADFTTQEALFIVYGAGWVMDECASMLEHGWTVHTQELWAFLDITFVIVYLAYSLLRIYAFFVDSTDYGRQALDLLAIAAPLLFPRLAFNLMPENMLFIALRAMVKEFTALSLIAVWCFGGFLLSLKWLSMGSPSADQDSSPNPITISKWMLMIWFGLDGTGIEEAPTFHEILGPALMVVYAFLGNTLFLTVLVSILSNTFSKIAADATSEIQFRRAVSTFEGVKSDSLFSYSPPFNILGLFVLLPLKFILSPRWFHKINITIIRVLNFPLLLALAVYERKFLWKPARKRALGASGLAKRKAGIWGWWGSFNVHAEIQRVFDEDPPEDVLRKIEDEDDLEDAILENSFAAMAGRSRSLSPGSASGVGARDGSVGGGGGVGWRRRRRLSTVVGGGFDVCLIQTESEQDGRNAIDPDASSAIVFRFRHSESRTTRQITRRHQLWTPSFSSPNQQSNNETHSASSTTYSAHTPHAHAAVAMIPTRAGVRHSLPLRRRHMSKTPHNVSQFEPPINTSIVTKRWSASPRPVTQKVPCSAKTIPGPNWLWLEPIYGPFRAYGRVQQRRPYMTQFVSALVIYLVGDLVAQSIGSAPVRDGEEEVEVEVDRGWLQAWGEDRDWARTARALFIGGAAAIPGYTWFLWLGNSFNFGSKVLSLTTKVTVNQLFFTPIFNSYFFGMQTILSGASLSETMTRIAHTVPTSWVNSCKFWPPVTAFMFMYVPLHYRSIFGGVIAIFWQAYLSILNQRAAVAEEVETGGEDSHEPISHVAGRVDGEKRVCNVGQDTA</sequence>
<evidence type="ECO:0000313" key="10">
    <source>
        <dbReference type="EMBL" id="CAI6339060.1"/>
    </source>
</evidence>
<feature type="domain" description="YVC1 N-terminal linker helical" evidence="8">
    <location>
        <begin position="213"/>
        <end position="390"/>
    </location>
</feature>
<gene>
    <name evidence="10" type="ORF">PDIGIT_LOCUS12199</name>
</gene>
<keyword evidence="11" id="KW-1185">Reference proteome</keyword>
<evidence type="ECO:0000259" key="8">
    <source>
        <dbReference type="Pfam" id="PF23190"/>
    </source>
</evidence>
<dbReference type="EMBL" id="CAOQHR010000008">
    <property type="protein sequence ID" value="CAI6339060.1"/>
    <property type="molecule type" value="Genomic_DNA"/>
</dbReference>
<proteinExistence type="inferred from homology"/>
<dbReference type="OrthoDB" id="2373987at2759"/>
<dbReference type="PANTHER" id="PTHR35859:SF1">
    <property type="entry name" value="NONSELECTIVE CATION CHANNEL PROTEIN"/>
    <property type="match status" value="1"/>
</dbReference>
<keyword evidence="3 7" id="KW-0812">Transmembrane</keyword>
<feature type="transmembrane region" description="Helical" evidence="7">
    <location>
        <begin position="1110"/>
        <end position="1133"/>
    </location>
</feature>
<organism evidence="10 11">
    <name type="scientific">Periconia digitata</name>
    <dbReference type="NCBI Taxonomy" id="1303443"/>
    <lineage>
        <taxon>Eukaryota</taxon>
        <taxon>Fungi</taxon>
        <taxon>Dikarya</taxon>
        <taxon>Ascomycota</taxon>
        <taxon>Pezizomycotina</taxon>
        <taxon>Dothideomycetes</taxon>
        <taxon>Pleosporomycetidae</taxon>
        <taxon>Pleosporales</taxon>
        <taxon>Massarineae</taxon>
        <taxon>Periconiaceae</taxon>
        <taxon>Periconia</taxon>
    </lineage>
</organism>
<evidence type="ECO:0000313" key="11">
    <source>
        <dbReference type="Proteomes" id="UP001152607"/>
    </source>
</evidence>
<evidence type="ECO:0000256" key="7">
    <source>
        <dbReference type="SAM" id="Phobius"/>
    </source>
</evidence>
<feature type="transmembrane region" description="Helical" evidence="7">
    <location>
        <begin position="16"/>
        <end position="35"/>
    </location>
</feature>
<evidence type="ECO:0000256" key="6">
    <source>
        <dbReference type="SAM" id="MobiDB-lite"/>
    </source>
</evidence>
<feature type="compositionally biased region" description="Polar residues" evidence="6">
    <location>
        <begin position="113"/>
        <end position="131"/>
    </location>
</feature>
<feature type="transmembrane region" description="Helical" evidence="7">
    <location>
        <begin position="55"/>
        <end position="78"/>
    </location>
</feature>
<evidence type="ECO:0000256" key="3">
    <source>
        <dbReference type="ARBA" id="ARBA00022692"/>
    </source>
</evidence>
<comment type="caution">
    <text evidence="10">The sequence shown here is derived from an EMBL/GenBank/DDBJ whole genome shotgun (WGS) entry which is preliminary data.</text>
</comment>
<evidence type="ECO:0000256" key="2">
    <source>
        <dbReference type="ARBA" id="ARBA00006824"/>
    </source>
</evidence>
<feature type="transmembrane region" description="Helical" evidence="7">
    <location>
        <begin position="558"/>
        <end position="578"/>
    </location>
</feature>
<dbReference type="InterPro" id="IPR056336">
    <property type="entry name" value="YVC1_C"/>
</dbReference>
<evidence type="ECO:0000256" key="1">
    <source>
        <dbReference type="ARBA" id="ARBA00004141"/>
    </source>
</evidence>
<feature type="region of interest" description="Disordered" evidence="6">
    <location>
        <begin position="170"/>
        <end position="197"/>
    </location>
</feature>
<dbReference type="InterPro" id="IPR056337">
    <property type="entry name" value="LHD_YVC1"/>
</dbReference>
<name>A0A9W4UN65_9PLEO</name>
<feature type="transmembrane region" description="Helical" evidence="7">
    <location>
        <begin position="1013"/>
        <end position="1034"/>
    </location>
</feature>
<protein>
    <submittedName>
        <fullName evidence="10">Uncharacterized protein</fullName>
    </submittedName>
</protein>
<evidence type="ECO:0000256" key="5">
    <source>
        <dbReference type="ARBA" id="ARBA00023136"/>
    </source>
</evidence>
<feature type="compositionally biased region" description="Low complexity" evidence="6">
    <location>
        <begin position="810"/>
        <end position="820"/>
    </location>
</feature>
<reference evidence="10" key="1">
    <citation type="submission" date="2023-01" db="EMBL/GenBank/DDBJ databases">
        <authorList>
            <person name="Van Ghelder C."/>
            <person name="Rancurel C."/>
        </authorList>
    </citation>
    <scope>NUCLEOTIDE SEQUENCE</scope>
    <source>
        <strain evidence="10">CNCM I-4278</strain>
    </source>
</reference>
<comment type="similarity">
    <text evidence="2">Belongs to the peroxisomal membrane protein PXMP2/4 family.</text>
</comment>
<dbReference type="PROSITE" id="PS51257">
    <property type="entry name" value="PROKAR_LIPOPROTEIN"/>
    <property type="match status" value="1"/>
</dbReference>
<evidence type="ECO:0000259" key="9">
    <source>
        <dbReference type="Pfam" id="PF23317"/>
    </source>
</evidence>
<feature type="transmembrane region" description="Helical" evidence="7">
    <location>
        <begin position="1070"/>
        <end position="1089"/>
    </location>
</feature>
<dbReference type="Pfam" id="PF23317">
    <property type="entry name" value="YVC1_C"/>
    <property type="match status" value="1"/>
</dbReference>
<feature type="transmembrane region" description="Helical" evidence="7">
    <location>
        <begin position="708"/>
        <end position="727"/>
    </location>
</feature>
<feature type="transmembrane region" description="Helical" evidence="7">
    <location>
        <begin position="487"/>
        <end position="509"/>
    </location>
</feature>
<dbReference type="Proteomes" id="UP001152607">
    <property type="component" value="Unassembled WGS sequence"/>
</dbReference>
<keyword evidence="5 7" id="KW-0472">Membrane</keyword>
<feature type="region of interest" description="Disordered" evidence="6">
    <location>
        <begin position="877"/>
        <end position="916"/>
    </location>
</feature>
<accession>A0A9W4UN65</accession>